<keyword evidence="7 11" id="KW-0547">Nucleotide-binding</keyword>
<evidence type="ECO:0000256" key="6">
    <source>
        <dbReference type="ARBA" id="ARBA00022695"/>
    </source>
</evidence>
<dbReference type="RefSeq" id="WP_207683392.1">
    <property type="nucleotide sequence ID" value="NZ_CP061800.1"/>
</dbReference>
<dbReference type="GO" id="GO:0009435">
    <property type="term" value="P:NAD+ biosynthetic process"/>
    <property type="evidence" value="ECO:0007669"/>
    <property type="project" value="UniProtKB-UniRule"/>
</dbReference>
<dbReference type="EMBL" id="CP061800">
    <property type="protein sequence ID" value="QTA88792.1"/>
    <property type="molecule type" value="Genomic_DNA"/>
</dbReference>
<evidence type="ECO:0000256" key="7">
    <source>
        <dbReference type="ARBA" id="ARBA00022741"/>
    </source>
</evidence>
<dbReference type="Pfam" id="PF01467">
    <property type="entry name" value="CTP_transf_like"/>
    <property type="match status" value="1"/>
</dbReference>
<feature type="domain" description="Cytidyltransferase-like" evidence="12">
    <location>
        <begin position="20"/>
        <end position="212"/>
    </location>
</feature>
<keyword evidence="5 11" id="KW-0808">Transferase</keyword>
<evidence type="ECO:0000256" key="11">
    <source>
        <dbReference type="HAMAP-Rule" id="MF_00244"/>
    </source>
</evidence>
<evidence type="ECO:0000256" key="3">
    <source>
        <dbReference type="ARBA" id="ARBA00009014"/>
    </source>
</evidence>
<organism evidence="13 14">
    <name type="scientific">Desulfonema magnum</name>
    <dbReference type="NCBI Taxonomy" id="45655"/>
    <lineage>
        <taxon>Bacteria</taxon>
        <taxon>Pseudomonadati</taxon>
        <taxon>Thermodesulfobacteriota</taxon>
        <taxon>Desulfobacteria</taxon>
        <taxon>Desulfobacterales</taxon>
        <taxon>Desulfococcaceae</taxon>
        <taxon>Desulfonema</taxon>
    </lineage>
</organism>
<accession>A0A975BNH4</accession>
<protein>
    <recommendedName>
        <fullName evidence="11">Probable nicotinate-nucleotide adenylyltransferase</fullName>
        <ecNumber evidence="11">2.7.7.18</ecNumber>
    </recommendedName>
    <alternativeName>
        <fullName evidence="11">Deamido-NAD(+) diphosphorylase</fullName>
    </alternativeName>
    <alternativeName>
        <fullName evidence="11">Deamido-NAD(+) pyrophosphorylase</fullName>
    </alternativeName>
    <alternativeName>
        <fullName evidence="11">Nicotinate mononucleotide adenylyltransferase</fullName>
        <shortName evidence="11">NaMN adenylyltransferase</shortName>
    </alternativeName>
</protein>
<dbReference type="EC" id="2.7.7.18" evidence="11"/>
<dbReference type="GO" id="GO:0004515">
    <property type="term" value="F:nicotinate-nucleotide adenylyltransferase activity"/>
    <property type="evidence" value="ECO:0007669"/>
    <property type="project" value="UniProtKB-UniRule"/>
</dbReference>
<dbReference type="PANTHER" id="PTHR39321">
    <property type="entry name" value="NICOTINATE-NUCLEOTIDE ADENYLYLTRANSFERASE-RELATED"/>
    <property type="match status" value="1"/>
</dbReference>
<dbReference type="Proteomes" id="UP000663722">
    <property type="component" value="Chromosome"/>
</dbReference>
<evidence type="ECO:0000256" key="2">
    <source>
        <dbReference type="ARBA" id="ARBA00005019"/>
    </source>
</evidence>
<evidence type="ECO:0000256" key="9">
    <source>
        <dbReference type="ARBA" id="ARBA00023027"/>
    </source>
</evidence>
<dbReference type="GO" id="GO:0005524">
    <property type="term" value="F:ATP binding"/>
    <property type="evidence" value="ECO:0007669"/>
    <property type="project" value="UniProtKB-KW"/>
</dbReference>
<dbReference type="NCBIfam" id="TIGR00482">
    <property type="entry name" value="nicotinate (nicotinamide) nucleotide adenylyltransferase"/>
    <property type="match status" value="1"/>
</dbReference>
<keyword evidence="9 11" id="KW-0520">NAD</keyword>
<dbReference type="SUPFAM" id="SSF52374">
    <property type="entry name" value="Nucleotidylyl transferase"/>
    <property type="match status" value="1"/>
</dbReference>
<comment type="pathway">
    <text evidence="2 11">Cofactor biosynthesis; NAD(+) biosynthesis; deamido-NAD(+) from nicotinate D-ribonucleotide: step 1/1.</text>
</comment>
<dbReference type="NCBIfam" id="TIGR00125">
    <property type="entry name" value="cyt_tran_rel"/>
    <property type="match status" value="1"/>
</dbReference>
<reference evidence="13" key="1">
    <citation type="journal article" date="2021" name="Microb. Physiol.">
        <title>Proteogenomic Insights into the Physiology of Marine, Sulfate-Reducing, Filamentous Desulfonema limicola and Desulfonema magnum.</title>
        <authorList>
            <person name="Schnaars V."/>
            <person name="Wohlbrand L."/>
            <person name="Scheve S."/>
            <person name="Hinrichs C."/>
            <person name="Reinhardt R."/>
            <person name="Rabus R."/>
        </authorList>
    </citation>
    <scope>NUCLEOTIDE SEQUENCE</scope>
    <source>
        <strain evidence="13">4be13</strain>
    </source>
</reference>
<keyword evidence="8 11" id="KW-0067">ATP-binding</keyword>
<name>A0A975BNH4_9BACT</name>
<dbReference type="PANTHER" id="PTHR39321:SF3">
    <property type="entry name" value="PHOSPHOPANTETHEINE ADENYLYLTRANSFERASE"/>
    <property type="match status" value="1"/>
</dbReference>
<dbReference type="InterPro" id="IPR004821">
    <property type="entry name" value="Cyt_trans-like"/>
</dbReference>
<evidence type="ECO:0000256" key="1">
    <source>
        <dbReference type="ARBA" id="ARBA00002324"/>
    </source>
</evidence>
<gene>
    <name evidence="11 13" type="primary">nadD</name>
    <name evidence="13" type="ORF">dnm_048390</name>
</gene>
<comment type="function">
    <text evidence="1 11">Catalyzes the reversible adenylation of nicotinate mononucleotide (NaMN) to nicotinic acid adenine dinucleotide (NaAD).</text>
</comment>
<dbReference type="NCBIfam" id="NF000840">
    <property type="entry name" value="PRK00071.1-3"/>
    <property type="match status" value="1"/>
</dbReference>
<evidence type="ECO:0000313" key="14">
    <source>
        <dbReference type="Proteomes" id="UP000663722"/>
    </source>
</evidence>
<dbReference type="InterPro" id="IPR014729">
    <property type="entry name" value="Rossmann-like_a/b/a_fold"/>
</dbReference>
<evidence type="ECO:0000256" key="4">
    <source>
        <dbReference type="ARBA" id="ARBA00022642"/>
    </source>
</evidence>
<dbReference type="Gene3D" id="3.40.50.620">
    <property type="entry name" value="HUPs"/>
    <property type="match status" value="1"/>
</dbReference>
<keyword evidence="6 11" id="KW-0548">Nucleotidyltransferase</keyword>
<keyword evidence="14" id="KW-1185">Reference proteome</keyword>
<dbReference type="InterPro" id="IPR005248">
    <property type="entry name" value="NadD/NMNAT"/>
</dbReference>
<dbReference type="AlphaFoldDB" id="A0A975BNH4"/>
<evidence type="ECO:0000256" key="5">
    <source>
        <dbReference type="ARBA" id="ARBA00022679"/>
    </source>
</evidence>
<keyword evidence="4 11" id="KW-0662">Pyridine nucleotide biosynthesis</keyword>
<comment type="similarity">
    <text evidence="3 11">Belongs to the NadD family.</text>
</comment>
<dbReference type="KEGG" id="dmm:dnm_048390"/>
<evidence type="ECO:0000256" key="10">
    <source>
        <dbReference type="ARBA" id="ARBA00048721"/>
    </source>
</evidence>
<dbReference type="CDD" id="cd02165">
    <property type="entry name" value="NMNAT"/>
    <property type="match status" value="1"/>
</dbReference>
<comment type="catalytic activity">
    <reaction evidence="10 11">
        <text>nicotinate beta-D-ribonucleotide + ATP + H(+) = deamido-NAD(+) + diphosphate</text>
        <dbReference type="Rhea" id="RHEA:22860"/>
        <dbReference type="ChEBI" id="CHEBI:15378"/>
        <dbReference type="ChEBI" id="CHEBI:30616"/>
        <dbReference type="ChEBI" id="CHEBI:33019"/>
        <dbReference type="ChEBI" id="CHEBI:57502"/>
        <dbReference type="ChEBI" id="CHEBI:58437"/>
        <dbReference type="EC" id="2.7.7.18"/>
    </reaction>
</comment>
<evidence type="ECO:0000259" key="12">
    <source>
        <dbReference type="Pfam" id="PF01467"/>
    </source>
</evidence>
<evidence type="ECO:0000256" key="8">
    <source>
        <dbReference type="ARBA" id="ARBA00022840"/>
    </source>
</evidence>
<dbReference type="HAMAP" id="MF_00244">
    <property type="entry name" value="NaMN_adenylyltr"/>
    <property type="match status" value="1"/>
</dbReference>
<evidence type="ECO:0000313" key="13">
    <source>
        <dbReference type="EMBL" id="QTA88792.1"/>
    </source>
</evidence>
<proteinExistence type="inferred from homology"/>
<sequence length="239" mass="27331">MTNQASSFKFQVSSFKSLGLFGGTFNPIHLGHLRAAQEVKDGFGLDKICLIPSAIPPHKSPEGIVDAENRLEMIRLAVSDCPDFMVSDVELKRSGPSYTIDTVRYFKSVLPEDARPFFIIGLDAFLEMDIWKSYKELFLRIPFIVMARPGGADASPTYLRKRWKLVETFLKSRISDGYQFSDSRRCYVHAEKQPVYIFDATLLDISATKIRKLVKQRKSIRFLTPEKVEKFIQTKGFFL</sequence>